<dbReference type="GO" id="GO:0042802">
    <property type="term" value="F:identical protein binding"/>
    <property type="evidence" value="ECO:0007669"/>
    <property type="project" value="UniProtKB-ARBA"/>
</dbReference>
<gene>
    <name evidence="16" type="primary">dnaB</name>
    <name evidence="16" type="ORF">GCM10007940_23610</name>
</gene>
<dbReference type="Gene3D" id="1.10.860.10">
    <property type="entry name" value="DNAb Helicase, Chain A"/>
    <property type="match status" value="1"/>
</dbReference>
<dbReference type="InterPro" id="IPR016136">
    <property type="entry name" value="DNA_helicase_N/primase_C"/>
</dbReference>
<dbReference type="PANTHER" id="PTHR30153">
    <property type="entry name" value="REPLICATIVE DNA HELICASE DNAB"/>
    <property type="match status" value="1"/>
</dbReference>
<keyword evidence="8 13" id="KW-0238">DNA-binding</keyword>
<comment type="similarity">
    <text evidence="1 13">Belongs to the helicase family. DnaB subfamily.</text>
</comment>
<feature type="domain" description="SF4 helicase" evidence="15">
    <location>
        <begin position="202"/>
        <end position="473"/>
    </location>
</feature>
<dbReference type="NCBIfam" id="NF004384">
    <property type="entry name" value="PRK05748.1"/>
    <property type="match status" value="1"/>
</dbReference>
<evidence type="ECO:0000256" key="11">
    <source>
        <dbReference type="ARBA" id="ARBA00048954"/>
    </source>
</evidence>
<keyword evidence="6 13" id="KW-0347">Helicase</keyword>
<comment type="function">
    <text evidence="10 13">The main replicative DNA helicase, it participates in initiation and elongation during chromosome replication. Travels ahead of the DNA replisome, separating dsDNA into templates for DNA synthesis. A processive ATP-dependent 5'-3' DNA helicase it has DNA-dependent ATPase activity.</text>
</comment>
<evidence type="ECO:0000256" key="12">
    <source>
        <dbReference type="NCBIfam" id="TIGR00665"/>
    </source>
</evidence>
<dbReference type="Proteomes" id="UP001156666">
    <property type="component" value="Unassembled WGS sequence"/>
</dbReference>
<evidence type="ECO:0000256" key="14">
    <source>
        <dbReference type="SAM" id="MobiDB-lite"/>
    </source>
</evidence>
<dbReference type="FunFam" id="3.40.50.300:FF:000076">
    <property type="entry name" value="Replicative DNA helicase"/>
    <property type="match status" value="1"/>
</dbReference>
<dbReference type="GO" id="GO:0005829">
    <property type="term" value="C:cytosol"/>
    <property type="evidence" value="ECO:0007669"/>
    <property type="project" value="TreeGrafter"/>
</dbReference>
<evidence type="ECO:0000256" key="2">
    <source>
        <dbReference type="ARBA" id="ARBA00022515"/>
    </source>
</evidence>
<keyword evidence="2 13" id="KW-0639">Primosome</keyword>
<dbReference type="SUPFAM" id="SSF48024">
    <property type="entry name" value="N-terminal domain of DnaB helicase"/>
    <property type="match status" value="1"/>
</dbReference>
<keyword evidence="4 13" id="KW-0547">Nucleotide-binding</keyword>
<evidence type="ECO:0000256" key="5">
    <source>
        <dbReference type="ARBA" id="ARBA00022801"/>
    </source>
</evidence>
<keyword evidence="3 13" id="KW-0235">DNA replication</keyword>
<evidence type="ECO:0000313" key="17">
    <source>
        <dbReference type="Proteomes" id="UP001156666"/>
    </source>
</evidence>
<dbReference type="GO" id="GO:0005524">
    <property type="term" value="F:ATP binding"/>
    <property type="evidence" value="ECO:0007669"/>
    <property type="project" value="UniProtKB-UniRule"/>
</dbReference>
<dbReference type="GO" id="GO:1990077">
    <property type="term" value="C:primosome complex"/>
    <property type="evidence" value="ECO:0007669"/>
    <property type="project" value="UniProtKB-UniRule"/>
</dbReference>
<evidence type="ECO:0000256" key="10">
    <source>
        <dbReference type="ARBA" id="ARBA00044932"/>
    </source>
</evidence>
<keyword evidence="17" id="KW-1185">Reference proteome</keyword>
<dbReference type="InterPro" id="IPR007694">
    <property type="entry name" value="DNA_helicase_DnaB-like_C"/>
</dbReference>
<reference evidence="16" key="1">
    <citation type="journal article" date="2014" name="Int. J. Syst. Evol. Microbiol.">
        <title>Complete genome sequence of Corynebacterium casei LMG S-19264T (=DSM 44701T), isolated from a smear-ripened cheese.</title>
        <authorList>
            <consortium name="US DOE Joint Genome Institute (JGI-PGF)"/>
            <person name="Walter F."/>
            <person name="Albersmeier A."/>
            <person name="Kalinowski J."/>
            <person name="Ruckert C."/>
        </authorList>
    </citation>
    <scope>NUCLEOTIDE SEQUENCE</scope>
    <source>
        <strain evidence="16">NBRC 108769</strain>
    </source>
</reference>
<evidence type="ECO:0000259" key="15">
    <source>
        <dbReference type="PROSITE" id="PS51199"/>
    </source>
</evidence>
<evidence type="ECO:0000256" key="7">
    <source>
        <dbReference type="ARBA" id="ARBA00022840"/>
    </source>
</evidence>
<accession>A0AA37SNB0</accession>
<dbReference type="PANTHER" id="PTHR30153:SF2">
    <property type="entry name" value="REPLICATIVE DNA HELICASE"/>
    <property type="match status" value="1"/>
</dbReference>
<protein>
    <recommendedName>
        <fullName evidence="12 13">Replicative DNA helicase</fullName>
        <ecNumber evidence="12 13">5.6.2.3</ecNumber>
    </recommendedName>
</protein>
<evidence type="ECO:0000256" key="13">
    <source>
        <dbReference type="RuleBase" id="RU362085"/>
    </source>
</evidence>
<dbReference type="EMBL" id="BSOH01000014">
    <property type="protein sequence ID" value="GLR17746.1"/>
    <property type="molecule type" value="Genomic_DNA"/>
</dbReference>
<dbReference type="CDD" id="cd00984">
    <property type="entry name" value="DnaB_C"/>
    <property type="match status" value="1"/>
</dbReference>
<dbReference type="InterPro" id="IPR007692">
    <property type="entry name" value="DNA_helicase_DnaB"/>
</dbReference>
<dbReference type="GO" id="GO:0043139">
    <property type="term" value="F:5'-3' DNA helicase activity"/>
    <property type="evidence" value="ECO:0007669"/>
    <property type="project" value="UniProtKB-EC"/>
</dbReference>
<keyword evidence="5 13" id="KW-0378">Hydrolase</keyword>
<dbReference type="Pfam" id="PF00772">
    <property type="entry name" value="DnaB"/>
    <property type="match status" value="1"/>
</dbReference>
<comment type="caution">
    <text evidence="16">The sequence shown here is derived from an EMBL/GenBank/DDBJ whole genome shotgun (WGS) entry which is preliminary data.</text>
</comment>
<dbReference type="InterPro" id="IPR007693">
    <property type="entry name" value="DNA_helicase_DnaB-like_N"/>
</dbReference>
<dbReference type="EC" id="5.6.2.3" evidence="12 13"/>
<dbReference type="FunFam" id="1.10.860.10:FF:000001">
    <property type="entry name" value="Replicative DNA helicase"/>
    <property type="match status" value="1"/>
</dbReference>
<dbReference type="InterPro" id="IPR036185">
    <property type="entry name" value="DNA_heli_DnaB-like_N_sf"/>
</dbReference>
<name>A0AA37SNB0_9BACT</name>
<keyword evidence="9" id="KW-0413">Isomerase</keyword>
<evidence type="ECO:0000256" key="6">
    <source>
        <dbReference type="ARBA" id="ARBA00022806"/>
    </source>
</evidence>
<dbReference type="GO" id="GO:0006269">
    <property type="term" value="P:DNA replication, synthesis of primer"/>
    <property type="evidence" value="ECO:0007669"/>
    <property type="project" value="UniProtKB-UniRule"/>
</dbReference>
<reference evidence="16" key="2">
    <citation type="submission" date="2023-01" db="EMBL/GenBank/DDBJ databases">
        <title>Draft genome sequence of Portibacter lacus strain NBRC 108769.</title>
        <authorList>
            <person name="Sun Q."/>
            <person name="Mori K."/>
        </authorList>
    </citation>
    <scope>NUCLEOTIDE SEQUENCE</scope>
    <source>
        <strain evidence="16">NBRC 108769</strain>
    </source>
</reference>
<sequence>MADQPKSLKSTNNRLKAVKTESDPSALGYGRVLPQAIPLEEAVLGAIMVDKDGLTSVIDILRKESFYKEEHKYIYEVMLELFEKSQPIDLLTVHESLKKSGHLESTGGVNYLMDLTHRVASAANIEYHARIVAQKFIQRELIRVSTETIKDSFEDTTDVFELLDAAERNLYEITEQNLSTGFESLKALAVKARNEIETVSAKSDGLTGVPTGFEELDKMTSGWQKSDLVIVAARPGMGKTAYTLSLAHNASKFGKGVAIFSLEMANLQLVNRLIAMEAEVDSRSLRNGDLSTEEWDRLHAAVERLSELPIYIDDTPGINIFELRAKCRRLKQNHNIEMIIIDYLQLMTGAPNGGGGNREQEISTISRALKGLAKELSVPVLALSQLSRAVETRGGNKRPQLSDLRESGAIEQDADMVTFIYRPAYYDLEPEDPSVPRDAAEIIISKHRNGSLGSVFLKFIPQFVKFAEPDNMGFGELPAMGDPFSTGIVTRPSKMNDDSSDIPNIPF</sequence>
<evidence type="ECO:0000313" key="16">
    <source>
        <dbReference type="EMBL" id="GLR17746.1"/>
    </source>
</evidence>
<dbReference type="AlphaFoldDB" id="A0AA37SNB0"/>
<evidence type="ECO:0000256" key="4">
    <source>
        <dbReference type="ARBA" id="ARBA00022741"/>
    </source>
</evidence>
<evidence type="ECO:0000256" key="3">
    <source>
        <dbReference type="ARBA" id="ARBA00022705"/>
    </source>
</evidence>
<keyword evidence="7 13" id="KW-0067">ATP-binding</keyword>
<dbReference type="GO" id="GO:0016787">
    <property type="term" value="F:hydrolase activity"/>
    <property type="evidence" value="ECO:0007669"/>
    <property type="project" value="UniProtKB-KW"/>
</dbReference>
<dbReference type="Pfam" id="PF03796">
    <property type="entry name" value="DnaB_C"/>
    <property type="match status" value="1"/>
</dbReference>
<evidence type="ECO:0000256" key="8">
    <source>
        <dbReference type="ARBA" id="ARBA00023125"/>
    </source>
</evidence>
<proteinExistence type="inferred from homology"/>
<evidence type="ECO:0000256" key="1">
    <source>
        <dbReference type="ARBA" id="ARBA00008428"/>
    </source>
</evidence>
<comment type="catalytic activity">
    <reaction evidence="11 13">
        <text>ATP + H2O = ADP + phosphate + H(+)</text>
        <dbReference type="Rhea" id="RHEA:13065"/>
        <dbReference type="ChEBI" id="CHEBI:15377"/>
        <dbReference type="ChEBI" id="CHEBI:15378"/>
        <dbReference type="ChEBI" id="CHEBI:30616"/>
        <dbReference type="ChEBI" id="CHEBI:43474"/>
        <dbReference type="ChEBI" id="CHEBI:456216"/>
        <dbReference type="EC" id="5.6.2.3"/>
    </reaction>
</comment>
<dbReference type="SUPFAM" id="SSF52540">
    <property type="entry name" value="P-loop containing nucleoside triphosphate hydrolases"/>
    <property type="match status" value="1"/>
</dbReference>
<dbReference type="NCBIfam" id="TIGR00665">
    <property type="entry name" value="DnaB"/>
    <property type="match status" value="1"/>
</dbReference>
<organism evidence="16 17">
    <name type="scientific">Portibacter lacus</name>
    <dbReference type="NCBI Taxonomy" id="1099794"/>
    <lineage>
        <taxon>Bacteria</taxon>
        <taxon>Pseudomonadati</taxon>
        <taxon>Bacteroidota</taxon>
        <taxon>Saprospiria</taxon>
        <taxon>Saprospirales</taxon>
        <taxon>Haliscomenobacteraceae</taxon>
        <taxon>Portibacter</taxon>
    </lineage>
</organism>
<dbReference type="GO" id="GO:0003677">
    <property type="term" value="F:DNA binding"/>
    <property type="evidence" value="ECO:0007669"/>
    <property type="project" value="UniProtKB-UniRule"/>
</dbReference>
<dbReference type="RefSeq" id="WP_235291428.1">
    <property type="nucleotide sequence ID" value="NZ_BSOH01000014.1"/>
</dbReference>
<evidence type="ECO:0000256" key="9">
    <source>
        <dbReference type="ARBA" id="ARBA00023235"/>
    </source>
</evidence>
<feature type="region of interest" description="Disordered" evidence="14">
    <location>
        <begin position="1"/>
        <end position="22"/>
    </location>
</feature>
<dbReference type="InterPro" id="IPR027417">
    <property type="entry name" value="P-loop_NTPase"/>
</dbReference>
<dbReference type="PROSITE" id="PS51199">
    <property type="entry name" value="SF4_HELICASE"/>
    <property type="match status" value="1"/>
</dbReference>
<dbReference type="Gene3D" id="3.40.50.300">
    <property type="entry name" value="P-loop containing nucleotide triphosphate hydrolases"/>
    <property type="match status" value="1"/>
</dbReference>